<dbReference type="GO" id="GO:0015074">
    <property type="term" value="P:DNA integration"/>
    <property type="evidence" value="ECO:0007669"/>
    <property type="project" value="UniProtKB-KW"/>
</dbReference>
<dbReference type="OrthoDB" id="9815006at2"/>
<proteinExistence type="predicted"/>
<dbReference type="Proteomes" id="UP000199679">
    <property type="component" value="Chromosome I"/>
</dbReference>
<evidence type="ECO:0000256" key="4">
    <source>
        <dbReference type="PIRSR" id="PIRSR606118-50"/>
    </source>
</evidence>
<dbReference type="InterPro" id="IPR011109">
    <property type="entry name" value="DNA_bind_recombinase_dom"/>
</dbReference>
<evidence type="ECO:0000259" key="6">
    <source>
        <dbReference type="PROSITE" id="PS51736"/>
    </source>
</evidence>
<evidence type="ECO:0000259" key="7">
    <source>
        <dbReference type="PROSITE" id="PS51737"/>
    </source>
</evidence>
<dbReference type="SUPFAM" id="SSF53041">
    <property type="entry name" value="Resolvase-like"/>
    <property type="match status" value="1"/>
</dbReference>
<dbReference type="AlphaFoldDB" id="A0A1H2C8G6"/>
<dbReference type="GO" id="GO:0003677">
    <property type="term" value="F:DNA binding"/>
    <property type="evidence" value="ECO:0007669"/>
    <property type="project" value="UniProtKB-KW"/>
</dbReference>
<evidence type="ECO:0000313" key="8">
    <source>
        <dbReference type="EMBL" id="SDT66760.1"/>
    </source>
</evidence>
<sequence>MQSAYLYVRVSTDEQKKTGYSLIEQEARLLQYCEINHLKVKSIFREDYSAKDFNRPEWTKLIKTIKKNKRRPPEKILFLNWDRFSRNIEYAYQTLGILKKLNVRAMAINQPIDIDIPESIVLLAINLSMSEAENSRRGKNCSDGMRRARKMGRWPGKAPVGYINTTGPDGRKFIVPKQPEASHVKWSFEQMAKGIYTMNQVRKMANHNGFHCSRNNFWKVLHNPMYCGIVTVPANKTEDMLLVKGVHAPLISENLFSKVQCLNSIKQRDRSKKISQNHLFPLRGFLICPYCSRRFLGSFSQGKTSKYGYYHCSTSRCKGRFRADKLDKAYEEHLKKIHLRSETYDLFSLILQDENIFSVRKAHMDSSKAITDDIYKQEMLLAKSRHLLVTGKIDDEDFDCLKQDYKQNINSLNERLNLVTAILTESDSNQTEWMYTASNVFQSYKHQDIYGKRFMIDLLKPSSINLSERNIDSIIINKALSKIFDYKTYNS</sequence>
<dbReference type="InterPro" id="IPR025827">
    <property type="entry name" value="Zn_ribbon_recom_dom"/>
</dbReference>
<keyword evidence="9" id="KW-1185">Reference proteome</keyword>
<keyword evidence="2" id="KW-0238">DNA-binding</keyword>
<dbReference type="InterPro" id="IPR036162">
    <property type="entry name" value="Resolvase-like_N_sf"/>
</dbReference>
<feature type="active site" description="O-(5'-phospho-DNA)-serine intermediate" evidence="4 5">
    <location>
        <position position="11"/>
    </location>
</feature>
<accession>A0A1H2C8G6</accession>
<dbReference type="SMART" id="SM00857">
    <property type="entry name" value="Resolvase"/>
    <property type="match status" value="1"/>
</dbReference>
<evidence type="ECO:0000256" key="1">
    <source>
        <dbReference type="ARBA" id="ARBA00022908"/>
    </source>
</evidence>
<dbReference type="PANTHER" id="PTHR30461">
    <property type="entry name" value="DNA-INVERTASE FROM LAMBDOID PROPHAGE"/>
    <property type="match status" value="1"/>
</dbReference>
<keyword evidence="3" id="KW-0233">DNA recombination</keyword>
<dbReference type="STRING" id="652787.SAMN05216490_4730"/>
<evidence type="ECO:0000256" key="5">
    <source>
        <dbReference type="PROSITE-ProRule" id="PRU10137"/>
    </source>
</evidence>
<reference evidence="8 9" key="1">
    <citation type="submission" date="2016-10" db="EMBL/GenBank/DDBJ databases">
        <authorList>
            <person name="de Groot N.N."/>
        </authorList>
    </citation>
    <scope>NUCLEOTIDE SEQUENCE [LARGE SCALE GENOMIC DNA]</scope>
    <source>
        <strain evidence="8 9">MP1X4</strain>
    </source>
</reference>
<organism evidence="8 9">
    <name type="scientific">Mucilaginibacter mallensis</name>
    <dbReference type="NCBI Taxonomy" id="652787"/>
    <lineage>
        <taxon>Bacteria</taxon>
        <taxon>Pseudomonadati</taxon>
        <taxon>Bacteroidota</taxon>
        <taxon>Sphingobacteriia</taxon>
        <taxon>Sphingobacteriales</taxon>
        <taxon>Sphingobacteriaceae</taxon>
        <taxon>Mucilaginibacter</taxon>
    </lineage>
</organism>
<name>A0A1H2C8G6_MUCMA</name>
<dbReference type="Pfam" id="PF13408">
    <property type="entry name" value="Zn_ribbon_recom"/>
    <property type="match status" value="1"/>
</dbReference>
<dbReference type="PROSITE" id="PS00397">
    <property type="entry name" value="RECOMBINASES_1"/>
    <property type="match status" value="1"/>
</dbReference>
<dbReference type="Gene3D" id="3.40.50.1390">
    <property type="entry name" value="Resolvase, N-terminal catalytic domain"/>
    <property type="match status" value="1"/>
</dbReference>
<feature type="domain" description="Recombinase" evidence="7">
    <location>
        <begin position="159"/>
        <end position="271"/>
    </location>
</feature>
<dbReference type="InterPro" id="IPR038109">
    <property type="entry name" value="DNA_bind_recomb_sf"/>
</dbReference>
<gene>
    <name evidence="8" type="ORF">SAMN05216490_4730</name>
</gene>
<dbReference type="PROSITE" id="PS51737">
    <property type="entry name" value="RECOMBINASE_DNA_BIND"/>
    <property type="match status" value="1"/>
</dbReference>
<dbReference type="InterPro" id="IPR006118">
    <property type="entry name" value="Recombinase_CS"/>
</dbReference>
<evidence type="ECO:0000313" key="9">
    <source>
        <dbReference type="Proteomes" id="UP000199679"/>
    </source>
</evidence>
<evidence type="ECO:0000256" key="3">
    <source>
        <dbReference type="ARBA" id="ARBA00023172"/>
    </source>
</evidence>
<feature type="domain" description="Resolvase/invertase-type recombinase catalytic" evidence="6">
    <location>
        <begin position="3"/>
        <end position="152"/>
    </location>
</feature>
<dbReference type="RefSeq" id="WP_091379122.1">
    <property type="nucleotide sequence ID" value="NZ_LT629740.1"/>
</dbReference>
<dbReference type="CDD" id="cd00338">
    <property type="entry name" value="Ser_Recombinase"/>
    <property type="match status" value="1"/>
</dbReference>
<dbReference type="InterPro" id="IPR006119">
    <property type="entry name" value="Resolv_N"/>
</dbReference>
<keyword evidence="1" id="KW-0229">DNA integration</keyword>
<dbReference type="Pfam" id="PF00239">
    <property type="entry name" value="Resolvase"/>
    <property type="match status" value="1"/>
</dbReference>
<dbReference type="PROSITE" id="PS51736">
    <property type="entry name" value="RECOMBINASES_3"/>
    <property type="match status" value="1"/>
</dbReference>
<dbReference type="PANTHER" id="PTHR30461:SF23">
    <property type="entry name" value="DNA RECOMBINASE-RELATED"/>
    <property type="match status" value="1"/>
</dbReference>
<dbReference type="EMBL" id="LT629740">
    <property type="protein sequence ID" value="SDT66760.1"/>
    <property type="molecule type" value="Genomic_DNA"/>
</dbReference>
<evidence type="ECO:0000256" key="2">
    <source>
        <dbReference type="ARBA" id="ARBA00023125"/>
    </source>
</evidence>
<protein>
    <submittedName>
        <fullName evidence="8">Site-specific DNA recombinase</fullName>
    </submittedName>
</protein>
<dbReference type="GO" id="GO:0000150">
    <property type="term" value="F:DNA strand exchange activity"/>
    <property type="evidence" value="ECO:0007669"/>
    <property type="project" value="InterPro"/>
</dbReference>
<dbReference type="Gene3D" id="3.90.1750.20">
    <property type="entry name" value="Putative Large Serine Recombinase, Chain B, Domain 2"/>
    <property type="match status" value="1"/>
</dbReference>
<dbReference type="Pfam" id="PF07508">
    <property type="entry name" value="Recombinase"/>
    <property type="match status" value="1"/>
</dbReference>
<dbReference type="InterPro" id="IPR050639">
    <property type="entry name" value="SSR_resolvase"/>
</dbReference>